<reference evidence="1 2" key="1">
    <citation type="journal article" date="2015" name="Sci. Rep.">
        <title>Chromosome-level genome map provides insights into diverse defense mechanisms in the medicinal fungus Ganoderma sinense.</title>
        <authorList>
            <person name="Zhu Y."/>
            <person name="Xu J."/>
            <person name="Sun C."/>
            <person name="Zhou S."/>
            <person name="Xu H."/>
            <person name="Nelson D.R."/>
            <person name="Qian J."/>
            <person name="Song J."/>
            <person name="Luo H."/>
            <person name="Xiang L."/>
            <person name="Li Y."/>
            <person name="Xu Z."/>
            <person name="Ji A."/>
            <person name="Wang L."/>
            <person name="Lu S."/>
            <person name="Hayward A."/>
            <person name="Sun W."/>
            <person name="Li X."/>
            <person name="Schwartz D.C."/>
            <person name="Wang Y."/>
            <person name="Chen S."/>
        </authorList>
    </citation>
    <scope>NUCLEOTIDE SEQUENCE [LARGE SCALE GENOMIC DNA]</scope>
    <source>
        <strain evidence="1 2">ZZ0214-1</strain>
    </source>
</reference>
<dbReference type="OrthoDB" id="3268787at2759"/>
<keyword evidence="2" id="KW-1185">Reference proteome</keyword>
<evidence type="ECO:0000313" key="1">
    <source>
        <dbReference type="EMBL" id="PIL26913.1"/>
    </source>
</evidence>
<proteinExistence type="predicted"/>
<evidence type="ECO:0000313" key="2">
    <source>
        <dbReference type="Proteomes" id="UP000230002"/>
    </source>
</evidence>
<dbReference type="AlphaFoldDB" id="A0A2G8RZG4"/>
<protein>
    <submittedName>
        <fullName evidence="1">Uncharacterized protein</fullName>
    </submittedName>
</protein>
<dbReference type="Proteomes" id="UP000230002">
    <property type="component" value="Unassembled WGS sequence"/>
</dbReference>
<dbReference type="EMBL" id="AYKW01000034">
    <property type="protein sequence ID" value="PIL26913.1"/>
    <property type="molecule type" value="Genomic_DNA"/>
</dbReference>
<accession>A0A2G8RZG4</accession>
<dbReference type="STRING" id="1077348.A0A2G8RZG4"/>
<gene>
    <name evidence="1" type="ORF">GSI_10051</name>
</gene>
<name>A0A2G8RZG4_9APHY</name>
<comment type="caution">
    <text evidence="1">The sequence shown here is derived from an EMBL/GenBank/DDBJ whole genome shotgun (WGS) entry which is preliminary data.</text>
</comment>
<sequence>MSRTNSAHLYHSEVNVHWWDPDTALTLSLAVRTANKYLVDGLRAYLVQKAKDDWPLTIEDWDGREAEIEAMSVLLSRTDATYAWDRPESYNAHQDLSARRSLRSSLPLDIESVYRV</sequence>
<organism evidence="1 2">
    <name type="scientific">Ganoderma sinense ZZ0214-1</name>
    <dbReference type="NCBI Taxonomy" id="1077348"/>
    <lineage>
        <taxon>Eukaryota</taxon>
        <taxon>Fungi</taxon>
        <taxon>Dikarya</taxon>
        <taxon>Basidiomycota</taxon>
        <taxon>Agaricomycotina</taxon>
        <taxon>Agaricomycetes</taxon>
        <taxon>Polyporales</taxon>
        <taxon>Polyporaceae</taxon>
        <taxon>Ganoderma</taxon>
    </lineage>
</organism>